<feature type="transmembrane region" description="Helical" evidence="2">
    <location>
        <begin position="280"/>
        <end position="299"/>
    </location>
</feature>
<dbReference type="RefSeq" id="WP_369600473.1">
    <property type="nucleotide sequence ID" value="NZ_CP154858.1"/>
</dbReference>
<dbReference type="Pfam" id="PF00498">
    <property type="entry name" value="FHA"/>
    <property type="match status" value="2"/>
</dbReference>
<organism evidence="4">
    <name type="scientific">Thermohahella caldifontis</name>
    <dbReference type="NCBI Taxonomy" id="3142973"/>
    <lineage>
        <taxon>Bacteria</taxon>
        <taxon>Pseudomonadati</taxon>
        <taxon>Pseudomonadota</taxon>
        <taxon>Gammaproteobacteria</taxon>
        <taxon>Oceanospirillales</taxon>
        <taxon>Hahellaceae</taxon>
        <taxon>Thermohahella</taxon>
    </lineage>
</organism>
<sequence>MLKLVFPDGSREGVWLVEPRIRIGSHASNQIILEGPDVSPFHAEIHVRPDGVFILDMHSKTGVLVNDQPIEKAARLKENTRLNIGGHVLAITKPAGGQKKAEKAGGEWGLKSNASWLPQNYFALDGTVTIGRDPECDISLPVSHLSRRHCQLTVAGAHLLIKDLGSTNGTFLNGEQITEGRAKPGDKIRFDVITFEVVGPQIDDDRTIVRPQAAPRGEAAASPRTAPENREAPARTAGQPKARAPARTRTDAASGTPKPTASAGPREIPIRDVGARRRNWLLAAGVFVVVFGALAAWYFTQQG</sequence>
<dbReference type="InterPro" id="IPR000253">
    <property type="entry name" value="FHA_dom"/>
</dbReference>
<dbReference type="CDD" id="cd00060">
    <property type="entry name" value="FHA"/>
    <property type="match status" value="2"/>
</dbReference>
<dbReference type="KEGG" id="tcd:AAIA72_11545"/>
<evidence type="ECO:0000256" key="2">
    <source>
        <dbReference type="SAM" id="Phobius"/>
    </source>
</evidence>
<protein>
    <submittedName>
        <fullName evidence="4">FHA domain-containing protein</fullName>
    </submittedName>
</protein>
<dbReference type="EMBL" id="CP154858">
    <property type="protein sequence ID" value="XDT71437.1"/>
    <property type="molecule type" value="Genomic_DNA"/>
</dbReference>
<name>A0AB39UT80_9GAMM</name>
<dbReference type="PROSITE" id="PS50006">
    <property type="entry name" value="FHA_DOMAIN"/>
    <property type="match status" value="2"/>
</dbReference>
<dbReference type="SMART" id="SM00240">
    <property type="entry name" value="FHA"/>
    <property type="match status" value="2"/>
</dbReference>
<feature type="domain" description="FHA" evidence="3">
    <location>
        <begin position="128"/>
        <end position="177"/>
    </location>
</feature>
<keyword evidence="2" id="KW-0812">Transmembrane</keyword>
<dbReference type="Gene3D" id="2.60.200.20">
    <property type="match status" value="2"/>
</dbReference>
<keyword evidence="2" id="KW-1133">Transmembrane helix</keyword>
<evidence type="ECO:0000259" key="3">
    <source>
        <dbReference type="PROSITE" id="PS50006"/>
    </source>
</evidence>
<dbReference type="InterPro" id="IPR008984">
    <property type="entry name" value="SMAD_FHA_dom_sf"/>
</dbReference>
<feature type="domain" description="FHA" evidence="3">
    <location>
        <begin position="21"/>
        <end position="70"/>
    </location>
</feature>
<dbReference type="InterPro" id="IPR050923">
    <property type="entry name" value="Cell_Proc_Reg/RNA_Proc"/>
</dbReference>
<keyword evidence="2" id="KW-0472">Membrane</keyword>
<proteinExistence type="predicted"/>
<evidence type="ECO:0000313" key="4">
    <source>
        <dbReference type="EMBL" id="XDT71437.1"/>
    </source>
</evidence>
<dbReference type="AlphaFoldDB" id="A0AB39UT80"/>
<feature type="compositionally biased region" description="Low complexity" evidence="1">
    <location>
        <begin position="242"/>
        <end position="253"/>
    </location>
</feature>
<dbReference type="PANTHER" id="PTHR23308">
    <property type="entry name" value="NUCLEAR INHIBITOR OF PROTEIN PHOSPHATASE-1"/>
    <property type="match status" value="1"/>
</dbReference>
<dbReference type="SUPFAM" id="SSF49879">
    <property type="entry name" value="SMAD/FHA domain"/>
    <property type="match status" value="2"/>
</dbReference>
<feature type="region of interest" description="Disordered" evidence="1">
    <location>
        <begin position="204"/>
        <end position="269"/>
    </location>
</feature>
<reference evidence="4" key="1">
    <citation type="submission" date="2024-05" db="EMBL/GenBank/DDBJ databases">
        <title>Genome sequencing of novel strain.</title>
        <authorList>
            <person name="Ganbat D."/>
            <person name="Ganbat S."/>
            <person name="Lee S.-J."/>
        </authorList>
    </citation>
    <scope>NUCLEOTIDE SEQUENCE</scope>
    <source>
        <strain evidence="4">SMD15-11</strain>
    </source>
</reference>
<evidence type="ECO:0000256" key="1">
    <source>
        <dbReference type="SAM" id="MobiDB-lite"/>
    </source>
</evidence>
<accession>A0AB39UT80</accession>
<gene>
    <name evidence="4" type="ORF">AAIA72_11545</name>
</gene>